<protein>
    <submittedName>
        <fullName evidence="1">Uncharacterized protein</fullName>
    </submittedName>
</protein>
<evidence type="ECO:0000313" key="2">
    <source>
        <dbReference type="Proteomes" id="UP000022910"/>
    </source>
</evidence>
<reference evidence="1 2" key="1">
    <citation type="submission" date="2014-02" db="EMBL/GenBank/DDBJ databases">
        <title>Single nucleus genome sequencing reveals high similarity among nuclei of an endomycorrhizal fungus.</title>
        <authorList>
            <person name="Lin K."/>
            <person name="Geurts R."/>
            <person name="Zhang Z."/>
            <person name="Limpens E."/>
            <person name="Saunders D.G."/>
            <person name="Mu D."/>
            <person name="Pang E."/>
            <person name="Cao H."/>
            <person name="Cha H."/>
            <person name="Lin T."/>
            <person name="Zhou Q."/>
            <person name="Shang Y."/>
            <person name="Li Y."/>
            <person name="Ivanov S."/>
            <person name="Sharma T."/>
            <person name="Velzen R.V."/>
            <person name="Ruijter N.D."/>
            <person name="Aanen D.K."/>
            <person name="Win J."/>
            <person name="Kamoun S."/>
            <person name="Bisseling T."/>
            <person name="Huang S."/>
        </authorList>
    </citation>
    <scope>NUCLEOTIDE SEQUENCE [LARGE SCALE GENOMIC DNA]</scope>
    <source>
        <strain evidence="2">DAOM197198w</strain>
    </source>
</reference>
<dbReference type="EMBL" id="JEMT01029620">
    <property type="protein sequence ID" value="EXX51747.1"/>
    <property type="molecule type" value="Genomic_DNA"/>
</dbReference>
<accession>A0A015I443</accession>
<dbReference type="OrthoDB" id="2420206at2759"/>
<dbReference type="Proteomes" id="UP000022910">
    <property type="component" value="Unassembled WGS sequence"/>
</dbReference>
<comment type="caution">
    <text evidence="1">The sequence shown here is derived from an EMBL/GenBank/DDBJ whole genome shotgun (WGS) entry which is preliminary data.</text>
</comment>
<keyword evidence="2" id="KW-1185">Reference proteome</keyword>
<dbReference type="AlphaFoldDB" id="A0A015I443"/>
<name>A0A015I443_RHIIW</name>
<evidence type="ECO:0000313" key="1">
    <source>
        <dbReference type="EMBL" id="EXX51747.1"/>
    </source>
</evidence>
<proteinExistence type="predicted"/>
<gene>
    <name evidence="1" type="ORF">RirG_259080</name>
</gene>
<sequence>MSPPNSFDEKPVVVKSKRGRKALAVSEGHIDVTGRTHIMTVRRTNPPTPKKKTTTPKAIKQNNTYCRRCEQNDEYIDVLNDRIGKLENLVEKLTNTTKNNCINNNNITQQQPQPIIAPNFSAMGTEDLLNLSSQINVVLLERFDIQNQLQLQTSMINPITPITPITPINLTPPVSPFTTCEATEITEWSYPPFNQY</sequence>
<dbReference type="SMR" id="A0A015I443"/>
<dbReference type="HOGENOM" id="CLU_1390899_0_0_1"/>
<organism evidence="1 2">
    <name type="scientific">Rhizophagus irregularis (strain DAOM 197198w)</name>
    <name type="common">Glomus intraradices</name>
    <dbReference type="NCBI Taxonomy" id="1432141"/>
    <lineage>
        <taxon>Eukaryota</taxon>
        <taxon>Fungi</taxon>
        <taxon>Fungi incertae sedis</taxon>
        <taxon>Mucoromycota</taxon>
        <taxon>Glomeromycotina</taxon>
        <taxon>Glomeromycetes</taxon>
        <taxon>Glomerales</taxon>
        <taxon>Glomeraceae</taxon>
        <taxon>Rhizophagus</taxon>
    </lineage>
</organism>